<evidence type="ECO:0000313" key="1">
    <source>
        <dbReference type="EMBL" id="QGM48063.1"/>
    </source>
</evidence>
<dbReference type="OrthoDB" id="7428628at2"/>
<name>A0A6B8KMI6_9HYPH</name>
<dbReference type="InterPro" id="IPR041854">
    <property type="entry name" value="BFD-like_2Fe2S-bd_dom_sf"/>
</dbReference>
<gene>
    <name evidence="1" type="ORF">H2LOC_012430</name>
</gene>
<protein>
    <submittedName>
        <fullName evidence="1">(2Fe-2S)-binding protein</fullName>
    </submittedName>
</protein>
<sequence length="77" mass="8281">MILCSCNVLSDRDIRERLGDSPSRRSPGALFRQLGCEPKCGRCIRNILATIDQHRATAGECAGEGACDSCRADELAA</sequence>
<proteinExistence type="predicted"/>
<organism evidence="1 2">
    <name type="scientific">Methylocystis heyeri</name>
    <dbReference type="NCBI Taxonomy" id="391905"/>
    <lineage>
        <taxon>Bacteria</taxon>
        <taxon>Pseudomonadati</taxon>
        <taxon>Pseudomonadota</taxon>
        <taxon>Alphaproteobacteria</taxon>
        <taxon>Hyphomicrobiales</taxon>
        <taxon>Methylocystaceae</taxon>
        <taxon>Methylocystis</taxon>
    </lineage>
</organism>
<accession>A0A6B8KMI6</accession>
<dbReference type="EMBL" id="CP046052">
    <property type="protein sequence ID" value="QGM48063.1"/>
    <property type="molecule type" value="Genomic_DNA"/>
</dbReference>
<evidence type="ECO:0000313" key="2">
    <source>
        <dbReference type="Proteomes" id="UP000309061"/>
    </source>
</evidence>
<reference evidence="1 2" key="1">
    <citation type="submission" date="2019-11" db="EMBL/GenBank/DDBJ databases">
        <title>The genome sequence of Methylocystis heyeri.</title>
        <authorList>
            <person name="Oshkin I.Y."/>
            <person name="Miroshnikov K."/>
            <person name="Dedysh S.N."/>
        </authorList>
    </citation>
    <scope>NUCLEOTIDE SEQUENCE [LARGE SCALE GENOMIC DNA]</scope>
    <source>
        <strain evidence="1 2">H2</strain>
    </source>
</reference>
<dbReference type="KEGG" id="mhey:H2LOC_012430"/>
<dbReference type="Gene3D" id="1.10.10.1100">
    <property type="entry name" value="BFD-like [2Fe-2S]-binding domain"/>
    <property type="match status" value="1"/>
</dbReference>
<dbReference type="AlphaFoldDB" id="A0A6B8KMI6"/>
<dbReference type="Proteomes" id="UP000309061">
    <property type="component" value="Chromosome"/>
</dbReference>
<keyword evidence="2" id="KW-1185">Reference proteome</keyword>